<protein>
    <submittedName>
        <fullName evidence="2">Uncharacterized protein</fullName>
    </submittedName>
</protein>
<dbReference type="AlphaFoldDB" id="A0A7Z2ZVA1"/>
<dbReference type="EMBL" id="CP051685">
    <property type="protein sequence ID" value="QJE03506.1"/>
    <property type="molecule type" value="Genomic_DNA"/>
</dbReference>
<dbReference type="KEGG" id="mfy:HH212_20740"/>
<keyword evidence="1" id="KW-1133">Transmembrane helix</keyword>
<evidence type="ECO:0000256" key="1">
    <source>
        <dbReference type="SAM" id="Phobius"/>
    </source>
</evidence>
<name>A0A7Z2ZVA1_9BURK</name>
<feature type="transmembrane region" description="Helical" evidence="1">
    <location>
        <begin position="61"/>
        <end position="85"/>
    </location>
</feature>
<sequence>MVLLLVLTAGLLAVPLVAMQFTHDVAWKRADIAMAIVLLVGTGLIYELVVKRARHGVIRALGGVVLAATLVFVWLELAVGIIRIAGISGT</sequence>
<evidence type="ECO:0000313" key="2">
    <source>
        <dbReference type="EMBL" id="QJE03506.1"/>
    </source>
</evidence>
<keyword evidence="3" id="KW-1185">Reference proteome</keyword>
<feature type="transmembrane region" description="Helical" evidence="1">
    <location>
        <begin position="32"/>
        <end position="49"/>
    </location>
</feature>
<reference evidence="2 3" key="1">
    <citation type="submission" date="2020-04" db="EMBL/GenBank/DDBJ databases">
        <title>Genome sequencing of novel species.</title>
        <authorList>
            <person name="Heo J."/>
            <person name="Kim S.-J."/>
            <person name="Kim J.-S."/>
            <person name="Hong S.-B."/>
            <person name="Kwon S.-W."/>
        </authorList>
    </citation>
    <scope>NUCLEOTIDE SEQUENCE [LARGE SCALE GENOMIC DNA]</scope>
    <source>
        <strain evidence="2 3">GN2-R2</strain>
    </source>
</reference>
<proteinExistence type="predicted"/>
<keyword evidence="1" id="KW-0472">Membrane</keyword>
<accession>A0A7Z2ZVA1</accession>
<organism evidence="2 3">
    <name type="scientific">Massilia forsythiae</name>
    <dbReference type="NCBI Taxonomy" id="2728020"/>
    <lineage>
        <taxon>Bacteria</taxon>
        <taxon>Pseudomonadati</taxon>
        <taxon>Pseudomonadota</taxon>
        <taxon>Betaproteobacteria</taxon>
        <taxon>Burkholderiales</taxon>
        <taxon>Oxalobacteraceae</taxon>
        <taxon>Telluria group</taxon>
        <taxon>Massilia</taxon>
    </lineage>
</organism>
<evidence type="ECO:0000313" key="3">
    <source>
        <dbReference type="Proteomes" id="UP000502415"/>
    </source>
</evidence>
<gene>
    <name evidence="2" type="ORF">HH212_20740</name>
</gene>
<keyword evidence="1" id="KW-0812">Transmembrane</keyword>
<dbReference type="Proteomes" id="UP000502415">
    <property type="component" value="Chromosome"/>
</dbReference>